<name>A0AAV5VRK9_9BILA</name>
<dbReference type="AlphaFoldDB" id="A0AAV5VRK9"/>
<sequence>MYPNINVCVSMILCFFKYNLRAKNGTRNRREDENTSTLASLPSCPTLAVVATQEVHTTHNDHYKTVGREREVTMMLLFTSVIFLTYLNIADAQLPHLTLGDIPFYKNPCSGNTTEWSEQKQARCRQKFSFLGFGQQGLGFNKIKKSNNVYCKVFRLCLNFSYGNLYLSAYGFWRGHGFYPPRNYNIHSTGGNKFEESVEVQKPTIEELKNAISQLRRKMSEDSLTLGVREESDAEKISKELGEGRNEKRRKRRWTR</sequence>
<dbReference type="Proteomes" id="UP001432322">
    <property type="component" value="Unassembled WGS sequence"/>
</dbReference>
<gene>
    <name evidence="2" type="ORF">PFISCL1PPCAC_11907</name>
</gene>
<comment type="caution">
    <text evidence="2">The sequence shown here is derived from an EMBL/GenBank/DDBJ whole genome shotgun (WGS) entry which is preliminary data.</text>
</comment>
<feature type="compositionally biased region" description="Basic and acidic residues" evidence="1">
    <location>
        <begin position="228"/>
        <end position="246"/>
    </location>
</feature>
<feature type="region of interest" description="Disordered" evidence="1">
    <location>
        <begin position="224"/>
        <end position="256"/>
    </location>
</feature>
<proteinExistence type="predicted"/>
<dbReference type="EMBL" id="BTSY01000003">
    <property type="protein sequence ID" value="GMT20610.1"/>
    <property type="molecule type" value="Genomic_DNA"/>
</dbReference>
<keyword evidence="3" id="KW-1185">Reference proteome</keyword>
<reference evidence="2" key="1">
    <citation type="submission" date="2023-10" db="EMBL/GenBank/DDBJ databases">
        <title>Genome assembly of Pristionchus species.</title>
        <authorList>
            <person name="Yoshida K."/>
            <person name="Sommer R.J."/>
        </authorList>
    </citation>
    <scope>NUCLEOTIDE SEQUENCE</scope>
    <source>
        <strain evidence="2">RS5133</strain>
    </source>
</reference>
<protein>
    <submittedName>
        <fullName evidence="2">Uncharacterized protein</fullName>
    </submittedName>
</protein>
<evidence type="ECO:0000313" key="2">
    <source>
        <dbReference type="EMBL" id="GMT20610.1"/>
    </source>
</evidence>
<evidence type="ECO:0000256" key="1">
    <source>
        <dbReference type="SAM" id="MobiDB-lite"/>
    </source>
</evidence>
<accession>A0AAV5VRK9</accession>
<feature type="compositionally biased region" description="Basic residues" evidence="1">
    <location>
        <begin position="247"/>
        <end position="256"/>
    </location>
</feature>
<organism evidence="2 3">
    <name type="scientific">Pristionchus fissidentatus</name>
    <dbReference type="NCBI Taxonomy" id="1538716"/>
    <lineage>
        <taxon>Eukaryota</taxon>
        <taxon>Metazoa</taxon>
        <taxon>Ecdysozoa</taxon>
        <taxon>Nematoda</taxon>
        <taxon>Chromadorea</taxon>
        <taxon>Rhabditida</taxon>
        <taxon>Rhabditina</taxon>
        <taxon>Diplogasteromorpha</taxon>
        <taxon>Diplogasteroidea</taxon>
        <taxon>Neodiplogasteridae</taxon>
        <taxon>Pristionchus</taxon>
    </lineage>
</organism>
<evidence type="ECO:0000313" key="3">
    <source>
        <dbReference type="Proteomes" id="UP001432322"/>
    </source>
</evidence>